<dbReference type="Pfam" id="PF02602">
    <property type="entry name" value="HEM4"/>
    <property type="match status" value="1"/>
</dbReference>
<organism evidence="2">
    <name type="scientific">hydrothermal vent metagenome</name>
    <dbReference type="NCBI Taxonomy" id="652676"/>
    <lineage>
        <taxon>unclassified sequences</taxon>
        <taxon>metagenomes</taxon>
        <taxon>ecological metagenomes</taxon>
    </lineage>
</organism>
<dbReference type="GO" id="GO:0033014">
    <property type="term" value="P:tetrapyrrole biosynthetic process"/>
    <property type="evidence" value="ECO:0007669"/>
    <property type="project" value="InterPro"/>
</dbReference>
<dbReference type="SUPFAM" id="SSF69618">
    <property type="entry name" value="HemD-like"/>
    <property type="match status" value="1"/>
</dbReference>
<dbReference type="InterPro" id="IPR036108">
    <property type="entry name" value="4pyrrol_syn_uPrphyn_synt_sf"/>
</dbReference>
<evidence type="ECO:0000259" key="1">
    <source>
        <dbReference type="Pfam" id="PF02602"/>
    </source>
</evidence>
<dbReference type="CDD" id="cd06578">
    <property type="entry name" value="HemD"/>
    <property type="match status" value="1"/>
</dbReference>
<feature type="domain" description="Tetrapyrrole biosynthesis uroporphyrinogen III synthase" evidence="1">
    <location>
        <begin position="31"/>
        <end position="188"/>
    </location>
</feature>
<dbReference type="Gene3D" id="3.40.50.10090">
    <property type="match status" value="2"/>
</dbReference>
<gene>
    <name evidence="2" type="ORF">MNB_SM-6-809</name>
</gene>
<dbReference type="EC" id="4.2.1.75" evidence="2"/>
<evidence type="ECO:0000313" key="2">
    <source>
        <dbReference type="EMBL" id="SFV63563.1"/>
    </source>
</evidence>
<dbReference type="GO" id="GO:0004852">
    <property type="term" value="F:uroporphyrinogen-III synthase activity"/>
    <property type="evidence" value="ECO:0007669"/>
    <property type="project" value="UniProtKB-EC"/>
</dbReference>
<dbReference type="AlphaFoldDB" id="A0A1W1CCX9"/>
<sequence length="215" mass="23802">MTNKKIYLFSISSHPDAVSINSLDITFFQPNIDFSKYDALIITSKQASKALTQYDKTAYIKLPALCVSVASAKSYEALGGKVLDIGGGYGDNLVDKIKSYPKEKRWLYLRAKTVASDFVQICKAEGYDIDESIVYESDCSEAIKEVQVTDDAILIFSSPSSVKCYLKNHTFTQEQKIIVIGKTTAKALPGEVEYALSDETSIQSCITIAKEQFLK</sequence>
<dbReference type="EMBL" id="FPHK01000070">
    <property type="protein sequence ID" value="SFV63563.1"/>
    <property type="molecule type" value="Genomic_DNA"/>
</dbReference>
<accession>A0A1W1CCX9</accession>
<dbReference type="InterPro" id="IPR003754">
    <property type="entry name" value="4pyrrol_synth_uPrphyn_synth"/>
</dbReference>
<protein>
    <submittedName>
        <fullName evidence="2">Uroporphyrinogen-III synthase</fullName>
        <ecNumber evidence="2">4.2.1.75</ecNumber>
    </submittedName>
</protein>
<keyword evidence="2" id="KW-0456">Lyase</keyword>
<proteinExistence type="predicted"/>
<name>A0A1W1CCX9_9ZZZZ</name>
<reference evidence="2" key="1">
    <citation type="submission" date="2016-10" db="EMBL/GenBank/DDBJ databases">
        <authorList>
            <person name="de Groot N.N."/>
        </authorList>
    </citation>
    <scope>NUCLEOTIDE SEQUENCE</scope>
</reference>